<keyword evidence="3" id="KW-1185">Reference proteome</keyword>
<dbReference type="eggNOG" id="ENOG502T3R1">
    <property type="taxonomic scope" value="Eukaryota"/>
</dbReference>
<feature type="region of interest" description="Disordered" evidence="1">
    <location>
        <begin position="481"/>
        <end position="505"/>
    </location>
</feature>
<feature type="compositionally biased region" description="Polar residues" evidence="1">
    <location>
        <begin position="449"/>
        <end position="458"/>
    </location>
</feature>
<dbReference type="AlphaFoldDB" id="A0A066XMP9"/>
<accession>A0A066XMP9</accession>
<feature type="region of interest" description="Disordered" evidence="1">
    <location>
        <begin position="572"/>
        <end position="620"/>
    </location>
</feature>
<dbReference type="HOGENOM" id="CLU_405441_0_0_1"/>
<name>A0A066XMP9_COLSU</name>
<feature type="region of interest" description="Disordered" evidence="1">
    <location>
        <begin position="421"/>
        <end position="467"/>
    </location>
</feature>
<reference evidence="3" key="1">
    <citation type="journal article" date="2014" name="Genome Announc.">
        <title>Draft genome sequence of Colletotrichum sublineola, a destructive pathogen of cultivated sorghum.</title>
        <authorList>
            <person name="Baroncelli R."/>
            <person name="Sanz-Martin J.M."/>
            <person name="Rech G.E."/>
            <person name="Sukno S.A."/>
            <person name="Thon M.R."/>
        </authorList>
    </citation>
    <scope>NUCLEOTIDE SEQUENCE [LARGE SCALE GENOMIC DNA]</scope>
    <source>
        <strain evidence="3">TX430BB</strain>
    </source>
</reference>
<comment type="caution">
    <text evidence="2">The sequence shown here is derived from an EMBL/GenBank/DDBJ whole genome shotgun (WGS) entry which is preliminary data.</text>
</comment>
<feature type="compositionally biased region" description="Basic residues" evidence="1">
    <location>
        <begin position="229"/>
        <end position="238"/>
    </location>
</feature>
<feature type="region of interest" description="Disordered" evidence="1">
    <location>
        <begin position="119"/>
        <end position="194"/>
    </location>
</feature>
<evidence type="ECO:0000256" key="1">
    <source>
        <dbReference type="SAM" id="MobiDB-lite"/>
    </source>
</evidence>
<feature type="compositionally biased region" description="Basic residues" evidence="1">
    <location>
        <begin position="593"/>
        <end position="603"/>
    </location>
</feature>
<protein>
    <submittedName>
        <fullName evidence="2">Uncharacterized protein</fullName>
    </submittedName>
</protein>
<dbReference type="EMBL" id="JMSE01000339">
    <property type="protein sequence ID" value="KDN70488.1"/>
    <property type="molecule type" value="Genomic_DNA"/>
</dbReference>
<feature type="compositionally biased region" description="Basic and acidic residues" evidence="1">
    <location>
        <begin position="334"/>
        <end position="344"/>
    </location>
</feature>
<feature type="compositionally biased region" description="Basic and acidic residues" evidence="1">
    <location>
        <begin position="304"/>
        <end position="315"/>
    </location>
</feature>
<organism evidence="2 3">
    <name type="scientific">Colletotrichum sublineola</name>
    <name type="common">Sorghum anthracnose fungus</name>
    <dbReference type="NCBI Taxonomy" id="1173701"/>
    <lineage>
        <taxon>Eukaryota</taxon>
        <taxon>Fungi</taxon>
        <taxon>Dikarya</taxon>
        <taxon>Ascomycota</taxon>
        <taxon>Pezizomycotina</taxon>
        <taxon>Sordariomycetes</taxon>
        <taxon>Hypocreomycetidae</taxon>
        <taxon>Glomerellales</taxon>
        <taxon>Glomerellaceae</taxon>
        <taxon>Colletotrichum</taxon>
        <taxon>Colletotrichum graminicola species complex</taxon>
    </lineage>
</organism>
<dbReference type="Proteomes" id="UP000027238">
    <property type="component" value="Unassembled WGS sequence"/>
</dbReference>
<proteinExistence type="predicted"/>
<evidence type="ECO:0000313" key="3">
    <source>
        <dbReference type="Proteomes" id="UP000027238"/>
    </source>
</evidence>
<dbReference type="OMA" id="QVWVLGT"/>
<gene>
    <name evidence="2" type="ORF">CSUB01_07747</name>
</gene>
<evidence type="ECO:0000313" key="2">
    <source>
        <dbReference type="EMBL" id="KDN70488.1"/>
    </source>
</evidence>
<feature type="compositionally biased region" description="Basic residues" evidence="1">
    <location>
        <begin position="286"/>
        <end position="296"/>
    </location>
</feature>
<sequence>MTPFKAMQPLKSDSLNLVKPFSSNDHRVLAKEVERLIEKRREMGSRMTESMEHFDQSKDVQLQQEQLLQMSVRMKTKEDKFIRRQSKVLVDREELFELDPSDARARDVEVLKSVLSKLLNEDQTPNSGRKHRPSGGGDGGASSADWNFEIGGPGSDNNAYHTALEKDLSIDGTKTKKRKRAHETTPAFKKTKNRQIGNNTLLSTSGVPTVVDGQPCHGNITVNVEKSAKKSKTKHRVIHVSSSEVKSREEGCDQNTGGCLKVSKASKDHDGIVKGEINYDYYDKAKKNKRSSKSPKSKSSFIVETEHEVKDDNSKKPTGQVSEAKKHNSGPVDNVKKETMAKKEAKNKKNKGGKNMGKKNQKKQRTATAAIGSDDGVSDVDEQAGLWESETRPGGGHSNLEIETTGDIFVNMKQESPELRKPVQFTDGEQSAANEENNKAWRRNRATAVETNSRVSHSGQDKAQKADIYGSEAAFSTANRAMKGSTRMKPPVIPVPSFSETAGRTSLNPWSAHRRAFSIQNSESIHTPIESTEKTTRPQDGQVWVLGTTGSRKKGGPEDSDTKIVTMTIGKVDAPTKVDQGSPTPRSKTEQKKKARVGRKVKKPAMPLGSRSAIAQGKTSVPSVRVSEDLVRLITPYAALLGSVERAESLNKLLAKDQELLKEEKKAWFKTVGLPYDD</sequence>
<feature type="compositionally biased region" description="Basic residues" evidence="1">
    <location>
        <begin position="345"/>
        <end position="365"/>
    </location>
</feature>
<feature type="region of interest" description="Disordered" evidence="1">
    <location>
        <begin position="227"/>
        <end position="380"/>
    </location>
</feature>
<dbReference type="OrthoDB" id="4846438at2759"/>